<evidence type="ECO:0000313" key="3">
    <source>
        <dbReference type="Proteomes" id="UP000309215"/>
    </source>
</evidence>
<gene>
    <name evidence="2" type="ORF">E8A74_24630</name>
</gene>
<dbReference type="Proteomes" id="UP000309215">
    <property type="component" value="Unassembled WGS sequence"/>
</dbReference>
<dbReference type="AlphaFoldDB" id="A0A4U1J8Q7"/>
<comment type="caution">
    <text evidence="2">The sequence shown here is derived from an EMBL/GenBank/DDBJ whole genome shotgun (WGS) entry which is preliminary data.</text>
</comment>
<feature type="transmembrane region" description="Helical" evidence="1">
    <location>
        <begin position="105"/>
        <end position="130"/>
    </location>
</feature>
<feature type="transmembrane region" description="Helical" evidence="1">
    <location>
        <begin position="50"/>
        <end position="69"/>
    </location>
</feature>
<keyword evidence="3" id="KW-1185">Reference proteome</keyword>
<evidence type="ECO:0000256" key="1">
    <source>
        <dbReference type="SAM" id="Phobius"/>
    </source>
</evidence>
<feature type="transmembrane region" description="Helical" evidence="1">
    <location>
        <begin position="12"/>
        <end position="30"/>
    </location>
</feature>
<organism evidence="2 3">
    <name type="scientific">Polyangium fumosum</name>
    <dbReference type="NCBI Taxonomy" id="889272"/>
    <lineage>
        <taxon>Bacteria</taxon>
        <taxon>Pseudomonadati</taxon>
        <taxon>Myxococcota</taxon>
        <taxon>Polyangia</taxon>
        <taxon>Polyangiales</taxon>
        <taxon>Polyangiaceae</taxon>
        <taxon>Polyangium</taxon>
    </lineage>
</organism>
<evidence type="ECO:0000313" key="2">
    <source>
        <dbReference type="EMBL" id="TKD03781.1"/>
    </source>
</evidence>
<accession>A0A4U1J8Q7</accession>
<feature type="transmembrane region" description="Helical" evidence="1">
    <location>
        <begin position="81"/>
        <end position="99"/>
    </location>
</feature>
<dbReference type="RefSeq" id="WP_136931515.1">
    <property type="nucleotide sequence ID" value="NZ_SSMQ01000027.1"/>
</dbReference>
<reference evidence="2 3" key="1">
    <citation type="submission" date="2019-04" db="EMBL/GenBank/DDBJ databases">
        <authorList>
            <person name="Li Y."/>
            <person name="Wang J."/>
        </authorList>
    </citation>
    <scope>NUCLEOTIDE SEQUENCE [LARGE SCALE GENOMIC DNA]</scope>
    <source>
        <strain evidence="2 3">DSM 14668</strain>
    </source>
</reference>
<protein>
    <submittedName>
        <fullName evidence="2">Uncharacterized protein</fullName>
    </submittedName>
</protein>
<dbReference type="OrthoDB" id="5509823at2"/>
<keyword evidence="1" id="KW-1133">Transmembrane helix</keyword>
<dbReference type="EMBL" id="SSMQ01000027">
    <property type="protein sequence ID" value="TKD03781.1"/>
    <property type="molecule type" value="Genomic_DNA"/>
</dbReference>
<sequence length="157" mass="16747">MSKRKELSYKWVIIGGGVIISLYFVMRLLLLGGVETSIVASFGPEKGGLVLAGIVAFVSYFVGGILIGIFSPGETVKEPALATFMAILPNAMHTVLWHLQYSYPLGGALVGLLTTFVIGILMAVAGAWIGEKVQGRTVEKLREDGELPPPKPSNDSN</sequence>
<name>A0A4U1J8Q7_9BACT</name>
<proteinExistence type="predicted"/>
<keyword evidence="1" id="KW-0472">Membrane</keyword>
<keyword evidence="1" id="KW-0812">Transmembrane</keyword>